<feature type="domain" description="HTH tetR-type" evidence="3">
    <location>
        <begin position="6"/>
        <end position="68"/>
    </location>
</feature>
<reference evidence="4 5" key="1">
    <citation type="submission" date="2015-01" db="EMBL/GenBank/DDBJ databases">
        <authorList>
            <person name="Aslett A.Martin."/>
            <person name="De Silva Nishadi"/>
        </authorList>
    </citation>
    <scope>NUCLEOTIDE SEQUENCE [LARGE SCALE GENOMIC DNA]</scope>
    <source>
        <strain evidence="4 5">R28058</strain>
    </source>
</reference>
<dbReference type="PROSITE" id="PS50977">
    <property type="entry name" value="HTH_TETR_2"/>
    <property type="match status" value="1"/>
</dbReference>
<organism evidence="4 5">
    <name type="scientific">Paraclostridium sordellii</name>
    <name type="common">Clostridium sordellii</name>
    <dbReference type="NCBI Taxonomy" id="1505"/>
    <lineage>
        <taxon>Bacteria</taxon>
        <taxon>Bacillati</taxon>
        <taxon>Bacillota</taxon>
        <taxon>Clostridia</taxon>
        <taxon>Peptostreptococcales</taxon>
        <taxon>Peptostreptococcaceae</taxon>
        <taxon>Paraclostridium</taxon>
    </lineage>
</organism>
<dbReference type="InterPro" id="IPR050624">
    <property type="entry name" value="HTH-type_Tx_Regulator"/>
</dbReference>
<sequence>MENNTHSEKEILIFNAVNELLNEGIKLHTVKVADIAKKAGIGKGTIYDYFKSKEEILERAFLYNMDIELYENIKKINKGNNFKEKVYIILDIIEKSTTDYSSFSNILFSNLSHNEFKGILENNKDYINKRYELLKKSINDLLSIGVLENIIKEQEDKDYQIMVFESVVTGFGHTICIKNEEKKTIEDVKSRAYKLLIKGLN</sequence>
<dbReference type="OrthoDB" id="9814200at2"/>
<evidence type="ECO:0000256" key="1">
    <source>
        <dbReference type="ARBA" id="ARBA00023125"/>
    </source>
</evidence>
<dbReference type="EMBL" id="CEKZ01000003">
    <property type="protein sequence ID" value="CEQ03018.1"/>
    <property type="molecule type" value="Genomic_DNA"/>
</dbReference>
<dbReference type="InterPro" id="IPR001647">
    <property type="entry name" value="HTH_TetR"/>
</dbReference>
<dbReference type="Gene3D" id="1.10.357.10">
    <property type="entry name" value="Tetracycline Repressor, domain 2"/>
    <property type="match status" value="1"/>
</dbReference>
<dbReference type="InterPro" id="IPR009057">
    <property type="entry name" value="Homeodomain-like_sf"/>
</dbReference>
<dbReference type="SUPFAM" id="SSF46689">
    <property type="entry name" value="Homeodomain-like"/>
    <property type="match status" value="1"/>
</dbReference>
<feature type="DNA-binding region" description="H-T-H motif" evidence="2">
    <location>
        <begin position="31"/>
        <end position="50"/>
    </location>
</feature>
<gene>
    <name evidence="4" type="ORF">R28058_07511</name>
</gene>
<proteinExistence type="predicted"/>
<evidence type="ECO:0000313" key="4">
    <source>
        <dbReference type="EMBL" id="CEQ03018.1"/>
    </source>
</evidence>
<dbReference type="Pfam" id="PF00440">
    <property type="entry name" value="TetR_N"/>
    <property type="match status" value="1"/>
</dbReference>
<dbReference type="PANTHER" id="PTHR43479:SF11">
    <property type="entry name" value="ACREF_ENVCD OPERON REPRESSOR-RELATED"/>
    <property type="match status" value="1"/>
</dbReference>
<dbReference type="AlphaFoldDB" id="A0A0C7HJK5"/>
<dbReference type="PANTHER" id="PTHR43479">
    <property type="entry name" value="ACREF/ENVCD OPERON REPRESSOR-RELATED"/>
    <property type="match status" value="1"/>
</dbReference>
<accession>A0A0C7HJK5</accession>
<name>A0A0C7HJK5_PARSO</name>
<evidence type="ECO:0000313" key="5">
    <source>
        <dbReference type="Proteomes" id="UP000049127"/>
    </source>
</evidence>
<dbReference type="RefSeq" id="WP_055341537.1">
    <property type="nucleotide sequence ID" value="NZ_CDNK01000003.1"/>
</dbReference>
<keyword evidence="1 2" id="KW-0238">DNA-binding</keyword>
<evidence type="ECO:0000259" key="3">
    <source>
        <dbReference type="PROSITE" id="PS50977"/>
    </source>
</evidence>
<dbReference type="GO" id="GO:0003677">
    <property type="term" value="F:DNA binding"/>
    <property type="evidence" value="ECO:0007669"/>
    <property type="project" value="UniProtKB-UniRule"/>
</dbReference>
<protein>
    <submittedName>
        <fullName evidence="4">Transcriptional regulator BetI</fullName>
    </submittedName>
</protein>
<dbReference type="Proteomes" id="UP000049127">
    <property type="component" value="Unassembled WGS sequence"/>
</dbReference>
<evidence type="ECO:0000256" key="2">
    <source>
        <dbReference type="PROSITE-ProRule" id="PRU00335"/>
    </source>
</evidence>